<keyword evidence="2" id="KW-0132">Cell division</keyword>
<evidence type="ECO:0000256" key="3">
    <source>
        <dbReference type="ARBA" id="ARBA00022776"/>
    </source>
</evidence>
<evidence type="ECO:0000256" key="4">
    <source>
        <dbReference type="ARBA" id="ARBA00023242"/>
    </source>
</evidence>
<dbReference type="GO" id="GO:0000796">
    <property type="term" value="C:condensin complex"/>
    <property type="evidence" value="ECO:0007669"/>
    <property type="project" value="TreeGrafter"/>
</dbReference>
<dbReference type="Proteomes" id="UP000005237">
    <property type="component" value="Unassembled WGS sequence"/>
</dbReference>
<keyword evidence="5" id="KW-0131">Cell cycle</keyword>
<proteinExistence type="predicted"/>
<dbReference type="GO" id="GO:0000779">
    <property type="term" value="C:condensed chromosome, centromeric region"/>
    <property type="evidence" value="ECO:0007669"/>
    <property type="project" value="TreeGrafter"/>
</dbReference>
<evidence type="ECO:0000313" key="7">
    <source>
        <dbReference type="EnsemblMetazoa" id="CJA26664.1"/>
    </source>
</evidence>
<dbReference type="PANTHER" id="PTHR14222">
    <property type="entry name" value="CONDENSIN"/>
    <property type="match status" value="1"/>
</dbReference>
<evidence type="ECO:0000256" key="1">
    <source>
        <dbReference type="ARBA" id="ARBA00004123"/>
    </source>
</evidence>
<sequence length="204" mass="23475">MSNDMIQTRGVLSEPARCICDPVRAVKEVAQSFFKELNQRSDTIIQLLPEFLYRLSCTGERMPFKSYKTVFEFLIQLLKEKPKSNTETMIDRVCIKFSGIDMNDTEAPKYLLVALSKFAQNDGGIHKLQDNWRHWSKFLCHPQVAREYRQMIEHLESSSKNEEYKHHCSELLASIDKIQEEGLSKDDMASAPATSKVCGFFIGL</sequence>
<dbReference type="InterPro" id="IPR026971">
    <property type="entry name" value="CND1/NCAPD3"/>
</dbReference>
<evidence type="ECO:0000259" key="6">
    <source>
        <dbReference type="Pfam" id="PF12717"/>
    </source>
</evidence>
<protein>
    <submittedName>
        <fullName evidence="7">Cnd1 domain-containing protein</fullName>
    </submittedName>
</protein>
<keyword evidence="8" id="KW-1185">Reference proteome</keyword>
<dbReference type="GO" id="GO:0005634">
    <property type="term" value="C:nucleus"/>
    <property type="evidence" value="ECO:0007669"/>
    <property type="project" value="UniProtKB-SubCell"/>
</dbReference>
<evidence type="ECO:0000313" key="8">
    <source>
        <dbReference type="Proteomes" id="UP000005237"/>
    </source>
</evidence>
<dbReference type="GO" id="GO:0010032">
    <property type="term" value="P:meiotic chromosome condensation"/>
    <property type="evidence" value="ECO:0007669"/>
    <property type="project" value="TreeGrafter"/>
</dbReference>
<dbReference type="GO" id="GO:0042393">
    <property type="term" value="F:histone binding"/>
    <property type="evidence" value="ECO:0007669"/>
    <property type="project" value="TreeGrafter"/>
</dbReference>
<keyword evidence="4" id="KW-0539">Nucleus</keyword>
<dbReference type="AlphaFoldDB" id="A0A8R1E6V6"/>
<organism evidence="7 8">
    <name type="scientific">Caenorhabditis japonica</name>
    <dbReference type="NCBI Taxonomy" id="281687"/>
    <lineage>
        <taxon>Eukaryota</taxon>
        <taxon>Metazoa</taxon>
        <taxon>Ecdysozoa</taxon>
        <taxon>Nematoda</taxon>
        <taxon>Chromadorea</taxon>
        <taxon>Rhabditida</taxon>
        <taxon>Rhabditina</taxon>
        <taxon>Rhabditomorpha</taxon>
        <taxon>Rhabditoidea</taxon>
        <taxon>Rhabditidae</taxon>
        <taxon>Peloderinae</taxon>
        <taxon>Caenorhabditis</taxon>
    </lineage>
</organism>
<evidence type="ECO:0000256" key="5">
    <source>
        <dbReference type="ARBA" id="ARBA00023306"/>
    </source>
</evidence>
<accession>A0A8R1E6V6</accession>
<reference evidence="8" key="1">
    <citation type="submission" date="2010-08" db="EMBL/GenBank/DDBJ databases">
        <authorList>
            <consortium name="Caenorhabditis japonica Sequencing Consortium"/>
            <person name="Wilson R.K."/>
        </authorList>
    </citation>
    <scope>NUCLEOTIDE SEQUENCE [LARGE SCALE GENOMIC DNA]</scope>
    <source>
        <strain evidence="8">DF5081</strain>
    </source>
</reference>
<comment type="subcellular location">
    <subcellularLocation>
        <location evidence="1">Nucleus</location>
    </subcellularLocation>
</comment>
<dbReference type="Pfam" id="PF12717">
    <property type="entry name" value="Cnd1"/>
    <property type="match status" value="1"/>
</dbReference>
<feature type="domain" description="Condensin complex subunit 1 C-terminal" evidence="6">
    <location>
        <begin position="2"/>
        <end position="98"/>
    </location>
</feature>
<dbReference type="InterPro" id="IPR032682">
    <property type="entry name" value="Cnd1_C"/>
</dbReference>
<name>A0A8R1E6V6_CAEJA</name>
<evidence type="ECO:0000256" key="2">
    <source>
        <dbReference type="ARBA" id="ARBA00022618"/>
    </source>
</evidence>
<dbReference type="EnsemblMetazoa" id="CJA26664.1">
    <property type="protein sequence ID" value="CJA26664.1"/>
    <property type="gene ID" value="WBGene00182236"/>
</dbReference>
<dbReference type="PANTHER" id="PTHR14222:SF2">
    <property type="entry name" value="CONDENSIN COMPLEX SUBUNIT 1"/>
    <property type="match status" value="1"/>
</dbReference>
<keyword evidence="3" id="KW-0498">Mitosis</keyword>
<dbReference type="GO" id="GO:0007076">
    <property type="term" value="P:mitotic chromosome condensation"/>
    <property type="evidence" value="ECO:0007669"/>
    <property type="project" value="InterPro"/>
</dbReference>
<reference evidence="7" key="2">
    <citation type="submission" date="2022-06" db="UniProtKB">
        <authorList>
            <consortium name="EnsemblMetazoa"/>
        </authorList>
    </citation>
    <scope>IDENTIFICATION</scope>
    <source>
        <strain evidence="7">DF5081</strain>
    </source>
</reference>
<dbReference type="GO" id="GO:0051301">
    <property type="term" value="P:cell division"/>
    <property type="evidence" value="ECO:0007669"/>
    <property type="project" value="UniProtKB-KW"/>
</dbReference>